<dbReference type="RefSeq" id="WP_103683524.1">
    <property type="nucleotide sequence ID" value="NZ_PQGG01000012.1"/>
</dbReference>
<dbReference type="PANTHER" id="PTHR33677:SF5">
    <property type="entry name" value="TRANSCRIPTIONAL REPRESSOR FRMR"/>
    <property type="match status" value="1"/>
</dbReference>
<sequence length="90" mass="10351">MDKWDKKRKDLNNRLRRIEGQIRGIQRQLENGEECEAIAAQMSAARKAMDKAFFTMMSCAVTQELEKHSALTEDMESGVEDITRILAKYA</sequence>
<accession>A0A2S4HIE9</accession>
<dbReference type="Pfam" id="PF02583">
    <property type="entry name" value="Trns_repr_metal"/>
    <property type="match status" value="1"/>
</dbReference>
<comment type="caution">
    <text evidence="3">The sequence shown here is derived from an EMBL/GenBank/DDBJ whole genome shotgun (WGS) entry which is preliminary data.</text>
</comment>
<evidence type="ECO:0000256" key="2">
    <source>
        <dbReference type="SAM" id="Coils"/>
    </source>
</evidence>
<dbReference type="EMBL" id="RHGB01000001">
    <property type="protein sequence ID" value="RNL67778.1"/>
    <property type="molecule type" value="Genomic_DNA"/>
</dbReference>
<dbReference type="GO" id="GO:0046872">
    <property type="term" value="F:metal ion binding"/>
    <property type="evidence" value="ECO:0007669"/>
    <property type="project" value="InterPro"/>
</dbReference>
<dbReference type="Proteomes" id="UP000274695">
    <property type="component" value="Unassembled WGS sequence"/>
</dbReference>
<dbReference type="InterPro" id="IPR003735">
    <property type="entry name" value="Metal_Tscrpt_repr"/>
</dbReference>
<gene>
    <name evidence="3" type="ORF">C0068_05700</name>
    <name evidence="4" type="ORF">D0911_01800</name>
</gene>
<dbReference type="PANTHER" id="PTHR33677">
    <property type="entry name" value="TRANSCRIPTIONAL REPRESSOR FRMR-RELATED"/>
    <property type="match status" value="1"/>
</dbReference>
<dbReference type="Gene3D" id="1.20.58.1000">
    <property type="entry name" value="Metal-sensitive repressor, helix protomer"/>
    <property type="match status" value="1"/>
</dbReference>
<protein>
    <recommendedName>
        <fullName evidence="7">Transcriptional regulator</fullName>
    </recommendedName>
</protein>
<evidence type="ECO:0000313" key="5">
    <source>
        <dbReference type="Proteomes" id="UP000237222"/>
    </source>
</evidence>
<dbReference type="GO" id="GO:0045892">
    <property type="term" value="P:negative regulation of DNA-templated transcription"/>
    <property type="evidence" value="ECO:0007669"/>
    <property type="project" value="UniProtKB-ARBA"/>
</dbReference>
<dbReference type="EMBL" id="PQGG01000012">
    <property type="protein sequence ID" value="POP53765.1"/>
    <property type="molecule type" value="Genomic_DNA"/>
</dbReference>
<dbReference type="InterPro" id="IPR038390">
    <property type="entry name" value="Metal_Tscrpt_repr_sf"/>
</dbReference>
<dbReference type="AlphaFoldDB" id="A0A2S4HIE9"/>
<evidence type="ECO:0000256" key="1">
    <source>
        <dbReference type="ARBA" id="ARBA00005260"/>
    </source>
</evidence>
<name>A0A2S4HIE9_9GAMM</name>
<dbReference type="Proteomes" id="UP000237222">
    <property type="component" value="Unassembled WGS sequence"/>
</dbReference>
<keyword evidence="6" id="KW-1185">Reference proteome</keyword>
<dbReference type="OrthoDB" id="9806052at2"/>
<reference evidence="3" key="1">
    <citation type="submission" date="2018-01" db="EMBL/GenBank/DDBJ databases">
        <authorList>
            <person name="Yu X.-D."/>
        </authorList>
    </citation>
    <scope>NUCLEOTIDE SEQUENCE</scope>
    <source>
        <strain evidence="3">ZX-21</strain>
    </source>
</reference>
<reference evidence="4 6" key="2">
    <citation type="submission" date="2018-10" db="EMBL/GenBank/DDBJ databases">
        <title>Draft genome sequence of Zhongshania sp. DSW25-10.</title>
        <authorList>
            <person name="Oh J."/>
        </authorList>
    </citation>
    <scope>NUCLEOTIDE SEQUENCE [LARGE SCALE GENOMIC DNA]</scope>
    <source>
        <strain evidence="4 6">DSW25-10</strain>
    </source>
</reference>
<comment type="similarity">
    <text evidence="1">Belongs to the FrmR/RcnR family.</text>
</comment>
<organism evidence="3 5">
    <name type="scientific">Zhongshania marina</name>
    <dbReference type="NCBI Taxonomy" id="2304603"/>
    <lineage>
        <taxon>Bacteria</taxon>
        <taxon>Pseudomonadati</taxon>
        <taxon>Pseudomonadota</taxon>
        <taxon>Gammaproteobacteria</taxon>
        <taxon>Cellvibrionales</taxon>
        <taxon>Spongiibacteraceae</taxon>
        <taxon>Zhongshania</taxon>
    </lineage>
</organism>
<keyword evidence="2" id="KW-0175">Coiled coil</keyword>
<evidence type="ECO:0008006" key="7">
    <source>
        <dbReference type="Google" id="ProtNLM"/>
    </source>
</evidence>
<evidence type="ECO:0000313" key="3">
    <source>
        <dbReference type="EMBL" id="POP53765.1"/>
    </source>
</evidence>
<proteinExistence type="inferred from homology"/>
<evidence type="ECO:0000313" key="6">
    <source>
        <dbReference type="Proteomes" id="UP000274695"/>
    </source>
</evidence>
<evidence type="ECO:0000313" key="4">
    <source>
        <dbReference type="EMBL" id="RNL67778.1"/>
    </source>
</evidence>
<dbReference type="GO" id="GO:0003677">
    <property type="term" value="F:DNA binding"/>
    <property type="evidence" value="ECO:0007669"/>
    <property type="project" value="InterPro"/>
</dbReference>
<feature type="coiled-coil region" evidence="2">
    <location>
        <begin position="1"/>
        <end position="28"/>
    </location>
</feature>